<dbReference type="Gene3D" id="3.40.50.150">
    <property type="entry name" value="Vaccinia Virus protein VP39"/>
    <property type="match status" value="1"/>
</dbReference>
<evidence type="ECO:0000313" key="3">
    <source>
        <dbReference type="Proteomes" id="UP001191019"/>
    </source>
</evidence>
<dbReference type="PANTHER" id="PTHR14911">
    <property type="entry name" value="THUMP DOMAIN-CONTAINING"/>
    <property type="match status" value="1"/>
</dbReference>
<reference evidence="2 3" key="1">
    <citation type="journal article" date="2018" name="bioRxiv">
        <title>Evidence of independent acquisition and adaption of ultra-small bacteria to human hosts across the highly diverse yet reduced genomes of the phylum Saccharibacteria.</title>
        <authorList>
            <person name="McLean J.S."/>
            <person name="Bor B."/>
            <person name="To T.T."/>
            <person name="Liu Q."/>
            <person name="Kearns K.A."/>
            <person name="Solden L.M."/>
            <person name="Wrighton K.C."/>
            <person name="He X."/>
            <person name="Shi W."/>
        </authorList>
    </citation>
    <scope>NUCLEOTIDE SEQUENCE [LARGE SCALE GENOMIC DNA]</scope>
    <source>
        <strain evidence="2 3">TM7_G3_2_Rum_HOT_351B</strain>
    </source>
</reference>
<dbReference type="InterPro" id="IPR025714">
    <property type="entry name" value="Methyltranfer_dom"/>
</dbReference>
<evidence type="ECO:0000259" key="1">
    <source>
        <dbReference type="Pfam" id="PF13847"/>
    </source>
</evidence>
<dbReference type="Proteomes" id="UP001191019">
    <property type="component" value="Unassembled WGS sequence"/>
</dbReference>
<protein>
    <recommendedName>
        <fullName evidence="1">Methyltransferase domain-containing protein</fullName>
    </recommendedName>
</protein>
<comment type="caution">
    <text evidence="2">The sequence shown here is derived from an EMBL/GenBank/DDBJ whole genome shotgun (WGS) entry which is preliminary data.</text>
</comment>
<gene>
    <name evidence="2" type="ORF">G3RUM_00070</name>
</gene>
<proteinExistence type="predicted"/>
<dbReference type="SUPFAM" id="SSF53335">
    <property type="entry name" value="S-adenosyl-L-methionine-dependent methyltransferases"/>
    <property type="match status" value="1"/>
</dbReference>
<dbReference type="Pfam" id="PF13847">
    <property type="entry name" value="Methyltransf_31"/>
    <property type="match status" value="1"/>
</dbReference>
<keyword evidence="3" id="KW-1185">Reference proteome</keyword>
<feature type="domain" description="Methyltransferase" evidence="1">
    <location>
        <begin position="188"/>
        <end position="276"/>
    </location>
</feature>
<organism evidence="2 3">
    <name type="scientific">Candidatus Nanosyncoccus alces</name>
    <dbReference type="NCBI Taxonomy" id="2171997"/>
    <lineage>
        <taxon>Bacteria</taxon>
        <taxon>Candidatus Saccharimonadota</taxon>
        <taxon>Candidatus Nanosyncoccalia</taxon>
        <taxon>Candidatus Nanosyncoccales</taxon>
        <taxon>Candidatus Nanosyncoccaceae</taxon>
        <taxon>Candidatus Nanosyncoccus</taxon>
    </lineage>
</organism>
<dbReference type="PANTHER" id="PTHR14911:SF13">
    <property type="entry name" value="TRNA (GUANINE(6)-N2)-METHYLTRANSFERASE THUMP3"/>
    <property type="match status" value="1"/>
</dbReference>
<sequence>MKYLAVLGRQPEVSAAELGALYEDVELLSGKVAVFDSEQEPDIARLGGVLKIAEKMEAKPLVYLSGLSGGKITLGISDYSKSASRKSAMIEALKLKKILIRHGQSVRVVENKEATLSTATSLHNGLSGKNERKIEFIKVDDVWYKVIGVQDIGAYAKRDQARPARDAKVGMLPPKLAQILINLCGNLKPGAVVLDPFCGTGVVLQEALLMGYRAYGTDISERMIQYSEKNLNYFGFDGYNVEVGDATSFKWSQPIDAVACEGYLGKPMSQIPSGVSLKEEKQECGTIVLNFLRNLVEQIVPGTPVVIAVPAWLREDGEYSRLEVVDKIDELGYNVDNKMREGLLYHREGQIVARDIIILRKK</sequence>
<evidence type="ECO:0000313" key="2">
    <source>
        <dbReference type="EMBL" id="RYC75130.1"/>
    </source>
</evidence>
<accession>A0ABY0FMI2</accession>
<dbReference type="RefSeq" id="WP_129734278.1">
    <property type="nucleotide sequence ID" value="NZ_PRLM01000001.1"/>
</dbReference>
<dbReference type="CDD" id="cd02440">
    <property type="entry name" value="AdoMet_MTases"/>
    <property type="match status" value="1"/>
</dbReference>
<dbReference type="InterPro" id="IPR029063">
    <property type="entry name" value="SAM-dependent_MTases_sf"/>
</dbReference>
<dbReference type="EMBL" id="PRLM01000001">
    <property type="protein sequence ID" value="RYC75130.1"/>
    <property type="molecule type" value="Genomic_DNA"/>
</dbReference>
<name>A0ABY0FMI2_9BACT</name>
<reference evidence="2 3" key="2">
    <citation type="journal article" date="2020" name="Cell Rep.">
        <title>Acquisition and Adaptation of Ultra-small Parasitic Reduced Genome Bacteria to Mammalian Hosts.</title>
        <authorList>
            <person name="McLean J.S."/>
            <person name="Bor B."/>
            <person name="Kerns K.A."/>
            <person name="Liu Q."/>
            <person name="To T.T."/>
            <person name="Solden L."/>
            <person name="Hendrickson E.L."/>
            <person name="Wrighton K."/>
            <person name="Shi W."/>
            <person name="He X."/>
        </authorList>
    </citation>
    <scope>NUCLEOTIDE SEQUENCE [LARGE SCALE GENOMIC DNA]</scope>
    <source>
        <strain evidence="2 3">TM7_G3_2_Rum_HOT_351B</strain>
    </source>
</reference>